<comment type="caution">
    <text evidence="2">The sequence shown here is derived from an EMBL/GenBank/DDBJ whole genome shotgun (WGS) entry which is preliminary data.</text>
</comment>
<keyword evidence="1" id="KW-0732">Signal</keyword>
<name>A0AA39QPI3_9AGAR</name>
<evidence type="ECO:0000313" key="2">
    <source>
        <dbReference type="EMBL" id="KAK0505566.1"/>
    </source>
</evidence>
<reference evidence="2" key="1">
    <citation type="submission" date="2023-06" db="EMBL/GenBank/DDBJ databases">
        <authorList>
            <consortium name="Lawrence Berkeley National Laboratory"/>
            <person name="Ahrendt S."/>
            <person name="Sahu N."/>
            <person name="Indic B."/>
            <person name="Wong-Bajracharya J."/>
            <person name="Merenyi Z."/>
            <person name="Ke H.-M."/>
            <person name="Monk M."/>
            <person name="Kocsube S."/>
            <person name="Drula E."/>
            <person name="Lipzen A."/>
            <person name="Balint B."/>
            <person name="Henrissat B."/>
            <person name="Andreopoulos B."/>
            <person name="Martin F.M."/>
            <person name="Harder C.B."/>
            <person name="Rigling D."/>
            <person name="Ford K.L."/>
            <person name="Foster G.D."/>
            <person name="Pangilinan J."/>
            <person name="Papanicolaou A."/>
            <person name="Barry K."/>
            <person name="LaButti K."/>
            <person name="Viragh M."/>
            <person name="Koriabine M."/>
            <person name="Yan M."/>
            <person name="Riley R."/>
            <person name="Champramary S."/>
            <person name="Plett K.L."/>
            <person name="Tsai I.J."/>
            <person name="Slot J."/>
            <person name="Sipos G."/>
            <person name="Plett J."/>
            <person name="Nagy L.G."/>
            <person name="Grigoriev I.V."/>
        </authorList>
    </citation>
    <scope>NUCLEOTIDE SEQUENCE</scope>
    <source>
        <strain evidence="2">HWK02</strain>
    </source>
</reference>
<keyword evidence="3" id="KW-1185">Reference proteome</keyword>
<gene>
    <name evidence="2" type="ORF">EDD18DRAFT_339767</name>
</gene>
<organism evidence="2 3">
    <name type="scientific">Armillaria luteobubalina</name>
    <dbReference type="NCBI Taxonomy" id="153913"/>
    <lineage>
        <taxon>Eukaryota</taxon>
        <taxon>Fungi</taxon>
        <taxon>Dikarya</taxon>
        <taxon>Basidiomycota</taxon>
        <taxon>Agaricomycotina</taxon>
        <taxon>Agaricomycetes</taxon>
        <taxon>Agaricomycetidae</taxon>
        <taxon>Agaricales</taxon>
        <taxon>Marasmiineae</taxon>
        <taxon>Physalacriaceae</taxon>
        <taxon>Armillaria</taxon>
    </lineage>
</organism>
<dbReference type="Proteomes" id="UP001175228">
    <property type="component" value="Unassembled WGS sequence"/>
</dbReference>
<accession>A0AA39QPI3</accession>
<dbReference type="EMBL" id="JAUEPU010000002">
    <property type="protein sequence ID" value="KAK0505566.1"/>
    <property type="molecule type" value="Genomic_DNA"/>
</dbReference>
<evidence type="ECO:0000256" key="1">
    <source>
        <dbReference type="SAM" id="SignalP"/>
    </source>
</evidence>
<evidence type="ECO:0000313" key="3">
    <source>
        <dbReference type="Proteomes" id="UP001175228"/>
    </source>
</evidence>
<feature type="chain" id="PRO_5041449852" description="Secreted protein" evidence="1">
    <location>
        <begin position="20"/>
        <end position="95"/>
    </location>
</feature>
<protein>
    <recommendedName>
        <fullName evidence="4">Secreted protein</fullName>
    </recommendedName>
</protein>
<sequence>MPNRNVILLHLFIAAPSLQLFDSTCEDRSDPSPCCLADDRAAETNTQDGWTQIDYIQYDGANGIRRKTFPVVIEVRMQRVMYRVGAKQTLSRMTV</sequence>
<evidence type="ECO:0008006" key="4">
    <source>
        <dbReference type="Google" id="ProtNLM"/>
    </source>
</evidence>
<proteinExistence type="predicted"/>
<dbReference type="AlphaFoldDB" id="A0AA39QPI3"/>
<feature type="signal peptide" evidence="1">
    <location>
        <begin position="1"/>
        <end position="19"/>
    </location>
</feature>